<accession>K3WVY8</accession>
<feature type="transmembrane region" description="Helical" evidence="2">
    <location>
        <begin position="824"/>
        <end position="846"/>
    </location>
</feature>
<name>K3WVY8_GLOUD</name>
<feature type="region of interest" description="Disordered" evidence="1">
    <location>
        <begin position="671"/>
        <end position="696"/>
    </location>
</feature>
<feature type="region of interest" description="Disordered" evidence="1">
    <location>
        <begin position="62"/>
        <end position="95"/>
    </location>
</feature>
<evidence type="ECO:0000313" key="3">
    <source>
        <dbReference type="EnsemblProtists" id="PYU1_T009136"/>
    </source>
</evidence>
<dbReference type="InParanoid" id="K3WVY8"/>
<protein>
    <recommendedName>
        <fullName evidence="5">Calmodulin</fullName>
    </recommendedName>
</protein>
<dbReference type="Pfam" id="PF00612">
    <property type="entry name" value="IQ"/>
    <property type="match status" value="2"/>
</dbReference>
<evidence type="ECO:0008006" key="5">
    <source>
        <dbReference type="Google" id="ProtNLM"/>
    </source>
</evidence>
<feature type="compositionally biased region" description="Polar residues" evidence="1">
    <location>
        <begin position="671"/>
        <end position="689"/>
    </location>
</feature>
<feature type="transmembrane region" description="Helical" evidence="2">
    <location>
        <begin position="919"/>
        <end position="940"/>
    </location>
</feature>
<reference evidence="4" key="2">
    <citation type="submission" date="2010-04" db="EMBL/GenBank/DDBJ databases">
        <authorList>
            <person name="Buell R."/>
            <person name="Hamilton J."/>
            <person name="Hostetler J."/>
        </authorList>
    </citation>
    <scope>NUCLEOTIDE SEQUENCE [LARGE SCALE GENOMIC DNA]</scope>
    <source>
        <strain evidence="4">DAOM:BR144</strain>
    </source>
</reference>
<dbReference type="VEuPathDB" id="FungiDB:PYU1_G009118"/>
<dbReference type="EnsemblProtists" id="PYU1_T009136">
    <property type="protein sequence ID" value="PYU1_T009136"/>
    <property type="gene ID" value="PYU1_G009118"/>
</dbReference>
<proteinExistence type="predicted"/>
<dbReference type="Gene3D" id="1.20.5.190">
    <property type="match status" value="2"/>
</dbReference>
<dbReference type="PROSITE" id="PS50096">
    <property type="entry name" value="IQ"/>
    <property type="match status" value="4"/>
</dbReference>
<reference evidence="3" key="3">
    <citation type="submission" date="2015-02" db="UniProtKB">
        <authorList>
            <consortium name="EnsemblProtists"/>
        </authorList>
    </citation>
    <scope>IDENTIFICATION</scope>
    <source>
        <strain evidence="3">DAOM BR144</strain>
    </source>
</reference>
<keyword evidence="4" id="KW-1185">Reference proteome</keyword>
<sequence>MIPSQIGELDMSRIHDAENVIMQEEARFGRFTRDTHGLVVPEEEVQHRLNMMEVSGGAYAAQMKSHDPHESQHEHAAFLTGEQDPSSNSEPSAHPASLAGKLYAKKKAGMLGPISKPVRKPVLHCLRQRSRGAQLEETLASEKQANIKFGMLIDALREEIERKEMDVAYFESIAGVQFYGDELHEFATKARKEIAQLRRELHEKEYIYEHKVTNIHKKEELIHVFKEKQKAAIEMTRAAEIDKNKEQFGENSVRAGGSRGVEDKPERDTVAVKIDQHGMLTGAPSNQEDVTRARALAEPTVLHLCATLIQKIARGMVTRAAFENMKIEYYVSSKYIQAAVRGFLVRRRVAKMYWQNAASVILQRYTRGMLARRLVQVRRHNLCVLLSTITLQKVVRGHFGRIRMKKVRRVFSARMDIVDASGELRIPDLKELADACFRMVSIPSMTFVRKFGAVENSKPLTPLVLGLVRILMLFTSDKDADVDFPNARWKEAANFLRCSVRLCRRMKKIAAAAEGRYLRTSQLGNTLLDAYMADQQFQEETFRRLESGWKAATSIFRWITSFSTVTRLQSVLPAYNLGFDGPFLLASATDSREAAQDQVEATETAIHDEAIERRFVPADLVRVAGYPHHRPRPVVLVFAHDVPLASKDAIVEKVMTALPGLFIVMNRSPTENHQQGYRSPTSHKNTPSMMTGKATSKRQPDWEGLHIAEIRAAVSVGYNVILESDIGLSDPPQRKFLGAFSALKAAIQPSPLCILVKGSLRNRAVGTYLQNEPKQEINDDSDKITAHREKRSMTDAKIKHVFEQVAEHLYNLSQPTLTTQMMQLSAAVGTPAVAFILVMEAIIILLTPTKRYDGPKPSTSAVSWKLGKRLLANPSFFAKKLQDVKQQEVARENLLALDRYLQHSDWPTKARAHSMSTGAALLFALSSWVEAIVHCAHLIMDSQGLAPEISRTTPICGLFGNVITYYDNVASDGKTGEETSVLQLMDAILADVQVHRKCHKLDGRRYIINVYHDCLRIYFTAYDPTSSWRWQAIISESDVNMLLAPNSIERGNVKCPPKTQTEMYDRLVQLCLLQASKSSQQQRFKSDSTMLSANAFQSPGATSTPTEALVSKKHLVVHPRAIRLYRRAITLSGYLTTITISELSRGRIQVDAFIHNSSHGKDLRAIFNLEGILSRLSAQQARCVFVTPEQLPRLVLDRLHLFRISQSLLSREKQHVPPNNQTSIALTQEKKRMLPRTDLLDRSMNMKLTIRTRETSPGRLLMRKAVRSPWLTAVWICSVYEQHSTRDFRVEFYQPQTSEKFKISLSQQDCEEFVIQSKHSTRHALQAMMKHFQFQLDSETGSVRSCKTRRVLARFPWSIPFAAKPHQMVSKRQVVRAYIQVERCEPTQDSNDDAIQVLHGARANGQLHYRVCLPDTCGEQSLILKDSEIESCFKDGRSWITALSLADRKRMSREFLLNLEHPVGVKSKFEGASSRKFHLGESNRIHPLGSLQLLDAVSVSPDSIKRCYKYESEEIIHKGSYRANGELVIVQVGMRAVVVDMLVPQIPVDRITQEDSFVMTFHFYHPRSSAAAVVQINGRIDLREIVGPDKATLIQAATVHELIQHIVETRTQVLLKPDTKTIHSCAFRGAEVPFATTSTVTGVDTTLAFLMEIVFQRDRLYAKQKATPINEHLLVDHATNTNKLIDRALERGLKVLTKTRTISGHSRVILTVFDVGFTKWSQHQGHDHNSLLFRVDAYVHETSSRLSLLVDGADLVHVVGDRTDLLEQEVNVTDEDDDNGDGQTDHKHEKCRQLAALLAEHIGIESRQDGASSDRLFITECFVPASTEDPPQKQTKFAKINLLFKTTRLVGHDQILVSMTIAQSWFGAMNPEQASDTICTFVERS</sequence>
<dbReference type="eggNOG" id="ENOG502RAGR">
    <property type="taxonomic scope" value="Eukaryota"/>
</dbReference>
<keyword evidence="2" id="KW-0812">Transmembrane</keyword>
<organism evidence="3 4">
    <name type="scientific">Globisporangium ultimum (strain ATCC 200006 / CBS 805.95 / DAOM BR144)</name>
    <name type="common">Pythium ultimum</name>
    <dbReference type="NCBI Taxonomy" id="431595"/>
    <lineage>
        <taxon>Eukaryota</taxon>
        <taxon>Sar</taxon>
        <taxon>Stramenopiles</taxon>
        <taxon>Oomycota</taxon>
        <taxon>Peronosporomycetes</taxon>
        <taxon>Pythiales</taxon>
        <taxon>Pythiaceae</taxon>
        <taxon>Globisporangium</taxon>
    </lineage>
</organism>
<dbReference type="SMART" id="SM00015">
    <property type="entry name" value="IQ"/>
    <property type="match status" value="4"/>
</dbReference>
<dbReference type="HOGENOM" id="CLU_000911_0_0_1"/>
<evidence type="ECO:0000256" key="1">
    <source>
        <dbReference type="SAM" id="MobiDB-lite"/>
    </source>
</evidence>
<dbReference type="EMBL" id="GL376632">
    <property type="status" value="NOT_ANNOTATED_CDS"/>
    <property type="molecule type" value="Genomic_DNA"/>
</dbReference>
<dbReference type="Proteomes" id="UP000019132">
    <property type="component" value="Unassembled WGS sequence"/>
</dbReference>
<dbReference type="STRING" id="431595.K3WVY8"/>
<dbReference type="Gene3D" id="1.20.920.20">
    <property type="match status" value="1"/>
</dbReference>
<evidence type="ECO:0000256" key="2">
    <source>
        <dbReference type="SAM" id="Phobius"/>
    </source>
</evidence>
<evidence type="ECO:0000313" key="4">
    <source>
        <dbReference type="Proteomes" id="UP000019132"/>
    </source>
</evidence>
<feature type="compositionally biased region" description="Basic and acidic residues" evidence="1">
    <location>
        <begin position="64"/>
        <end position="76"/>
    </location>
</feature>
<dbReference type="InterPro" id="IPR000048">
    <property type="entry name" value="IQ_motif_EF-hand-BS"/>
</dbReference>
<reference evidence="4" key="1">
    <citation type="journal article" date="2010" name="Genome Biol.">
        <title>Genome sequence of the necrotrophic plant pathogen Pythium ultimum reveals original pathogenicity mechanisms and effector repertoire.</title>
        <authorList>
            <person name="Levesque C.A."/>
            <person name="Brouwer H."/>
            <person name="Cano L."/>
            <person name="Hamilton J.P."/>
            <person name="Holt C."/>
            <person name="Huitema E."/>
            <person name="Raffaele S."/>
            <person name="Robideau G.P."/>
            <person name="Thines M."/>
            <person name="Win J."/>
            <person name="Zerillo M.M."/>
            <person name="Beakes G.W."/>
            <person name="Boore J.L."/>
            <person name="Busam D."/>
            <person name="Dumas B."/>
            <person name="Ferriera S."/>
            <person name="Fuerstenberg S.I."/>
            <person name="Gachon C.M."/>
            <person name="Gaulin E."/>
            <person name="Govers F."/>
            <person name="Grenville-Briggs L."/>
            <person name="Horner N."/>
            <person name="Hostetler J."/>
            <person name="Jiang R.H."/>
            <person name="Johnson J."/>
            <person name="Krajaejun T."/>
            <person name="Lin H."/>
            <person name="Meijer H.J."/>
            <person name="Moore B."/>
            <person name="Morris P."/>
            <person name="Phuntmart V."/>
            <person name="Puiu D."/>
            <person name="Shetty J."/>
            <person name="Stajich J.E."/>
            <person name="Tripathy S."/>
            <person name="Wawra S."/>
            <person name="van West P."/>
            <person name="Whitty B.R."/>
            <person name="Coutinho P.M."/>
            <person name="Henrissat B."/>
            <person name="Martin F."/>
            <person name="Thomas P.D."/>
            <person name="Tyler B.M."/>
            <person name="De Vries R.P."/>
            <person name="Kamoun S."/>
            <person name="Yandell M."/>
            <person name="Tisserat N."/>
            <person name="Buell C.R."/>
        </authorList>
    </citation>
    <scope>NUCLEOTIDE SEQUENCE</scope>
    <source>
        <strain evidence="4">DAOM:BR144</strain>
    </source>
</reference>
<dbReference type="OMA" id="LEWITHL"/>
<keyword evidence="2" id="KW-0472">Membrane</keyword>
<keyword evidence="2" id="KW-1133">Transmembrane helix</keyword>